<evidence type="ECO:0000256" key="2">
    <source>
        <dbReference type="SAM" id="MobiDB-lite"/>
    </source>
</evidence>
<reference evidence="4 5" key="1">
    <citation type="submission" date="2019-11" db="EMBL/GenBank/DDBJ databases">
        <title>Draft genome sequence of Paludibacterium sp. dN18-1.</title>
        <authorList>
            <person name="Im W.-T."/>
        </authorList>
    </citation>
    <scope>NUCLEOTIDE SEQUENCE [LARGE SCALE GENOMIC DNA]</scope>
    <source>
        <strain evidence="5">dN 18-1</strain>
    </source>
</reference>
<keyword evidence="1" id="KW-0233">DNA recombination</keyword>
<dbReference type="InterPro" id="IPR013762">
    <property type="entry name" value="Integrase-like_cat_sf"/>
</dbReference>
<feature type="region of interest" description="Disordered" evidence="2">
    <location>
        <begin position="57"/>
        <end position="81"/>
    </location>
</feature>
<proteinExistence type="predicted"/>
<organism evidence="4 5">
    <name type="scientific">Paludibacterium denitrificans</name>
    <dbReference type="NCBI Taxonomy" id="2675226"/>
    <lineage>
        <taxon>Bacteria</taxon>
        <taxon>Pseudomonadati</taxon>
        <taxon>Pseudomonadota</taxon>
        <taxon>Betaproteobacteria</taxon>
        <taxon>Neisseriales</taxon>
        <taxon>Chromobacteriaceae</taxon>
        <taxon>Paludibacterium</taxon>
    </lineage>
</organism>
<dbReference type="GO" id="GO:0003677">
    <property type="term" value="F:DNA binding"/>
    <property type="evidence" value="ECO:0007669"/>
    <property type="project" value="InterPro"/>
</dbReference>
<dbReference type="GO" id="GO:0015074">
    <property type="term" value="P:DNA integration"/>
    <property type="evidence" value="ECO:0007669"/>
    <property type="project" value="InterPro"/>
</dbReference>
<protein>
    <submittedName>
        <fullName evidence="4">Tyrosine-type recombinase/integrase</fullName>
    </submittedName>
</protein>
<keyword evidence="5" id="KW-1185">Reference proteome</keyword>
<dbReference type="InterPro" id="IPR011010">
    <property type="entry name" value="DNA_brk_join_enz"/>
</dbReference>
<dbReference type="PROSITE" id="PS51898">
    <property type="entry name" value="TYR_RECOMBINASE"/>
    <property type="match status" value="1"/>
</dbReference>
<dbReference type="InterPro" id="IPR002104">
    <property type="entry name" value="Integrase_catalytic"/>
</dbReference>
<dbReference type="EMBL" id="WLYX01000001">
    <property type="protein sequence ID" value="MTD32435.1"/>
    <property type="molecule type" value="Genomic_DNA"/>
</dbReference>
<dbReference type="GO" id="GO:0006310">
    <property type="term" value="P:DNA recombination"/>
    <property type="evidence" value="ECO:0007669"/>
    <property type="project" value="UniProtKB-KW"/>
</dbReference>
<dbReference type="SUPFAM" id="SSF56349">
    <property type="entry name" value="DNA breaking-rejoining enzymes"/>
    <property type="match status" value="1"/>
</dbReference>
<dbReference type="Gene3D" id="1.10.443.10">
    <property type="entry name" value="Intergrase catalytic core"/>
    <property type="match status" value="1"/>
</dbReference>
<comment type="caution">
    <text evidence="4">The sequence shown here is derived from an EMBL/GenBank/DDBJ whole genome shotgun (WGS) entry which is preliminary data.</text>
</comment>
<evidence type="ECO:0000259" key="3">
    <source>
        <dbReference type="PROSITE" id="PS51898"/>
    </source>
</evidence>
<dbReference type="AlphaFoldDB" id="A0A844GCW8"/>
<gene>
    <name evidence="4" type="ORF">GKE73_01370</name>
</gene>
<evidence type="ECO:0000313" key="4">
    <source>
        <dbReference type="EMBL" id="MTD32435.1"/>
    </source>
</evidence>
<sequence>MNVTPHFFRHTRAMNIMRSSEADDPRGIVQKALGHSTVATTGIYTEPSREDIEATLEAIDGHGGRRQSLSSLRKGYERRAG</sequence>
<evidence type="ECO:0000313" key="5">
    <source>
        <dbReference type="Proteomes" id="UP000446658"/>
    </source>
</evidence>
<name>A0A844GCW8_9NEIS</name>
<evidence type="ECO:0000256" key="1">
    <source>
        <dbReference type="ARBA" id="ARBA00023172"/>
    </source>
</evidence>
<dbReference type="RefSeq" id="WP_376767252.1">
    <property type="nucleotide sequence ID" value="NZ_WLYX01000001.1"/>
</dbReference>
<feature type="domain" description="Tyr recombinase" evidence="3">
    <location>
        <begin position="1"/>
        <end position="57"/>
    </location>
</feature>
<accession>A0A844GCW8</accession>
<dbReference type="Proteomes" id="UP000446658">
    <property type="component" value="Unassembled WGS sequence"/>
</dbReference>
<dbReference type="Pfam" id="PF00589">
    <property type="entry name" value="Phage_integrase"/>
    <property type="match status" value="1"/>
</dbReference>